<reference evidence="1" key="1">
    <citation type="journal article" date="2023" name="Antibiotics">
        <title>Genomic Characterization of Antibiotic-Resistant Campylobacterales Isolated from Chilean Poultry Meat.</title>
        <authorList>
            <person name="Concha-Toloza M."/>
            <person name="Lopez-Cantillo M."/>
            <person name="Molina-Mora J.A."/>
            <person name="Collado L."/>
        </authorList>
    </citation>
    <scope>NUCLEOTIDE SEQUENCE</scope>
    <source>
        <strain evidence="1">FR1p153A2</strain>
    </source>
</reference>
<gene>
    <name evidence="1" type="ORF">PT517_06900</name>
</gene>
<dbReference type="Proteomes" id="UP001237501">
    <property type="component" value="Unassembled WGS sequence"/>
</dbReference>
<protein>
    <submittedName>
        <fullName evidence="1">Histidinol-phosphate transaminase</fullName>
    </submittedName>
</protein>
<reference evidence="1" key="2">
    <citation type="submission" date="2023-02" db="EMBL/GenBank/DDBJ databases">
        <authorList>
            <person name="Concha-Toloza M."/>
            <person name="Lopez-Cantillo M."/>
            <person name="Molina-Mora J."/>
            <person name="Collado L."/>
        </authorList>
    </citation>
    <scope>NUCLEOTIDE SEQUENCE</scope>
    <source>
        <strain evidence="1">FR1p153A2</strain>
    </source>
</reference>
<feature type="non-terminal residue" evidence="1">
    <location>
        <position position="50"/>
    </location>
</feature>
<organism evidence="1 2">
    <name type="scientific">Aliarcobacter butzleri</name>
    <dbReference type="NCBI Taxonomy" id="28197"/>
    <lineage>
        <taxon>Bacteria</taxon>
        <taxon>Pseudomonadati</taxon>
        <taxon>Campylobacterota</taxon>
        <taxon>Epsilonproteobacteria</taxon>
        <taxon>Campylobacterales</taxon>
        <taxon>Arcobacteraceae</taxon>
        <taxon>Aliarcobacter</taxon>
    </lineage>
</organism>
<proteinExistence type="predicted"/>
<dbReference type="AlphaFoldDB" id="A0AAW6VG61"/>
<dbReference type="InterPro" id="IPR015424">
    <property type="entry name" value="PyrdxlP-dep_Trfase"/>
</dbReference>
<dbReference type="Gene3D" id="3.90.1150.10">
    <property type="entry name" value="Aspartate Aminotransferase, domain 1"/>
    <property type="match status" value="1"/>
</dbReference>
<name>A0AAW6VG61_9BACT</name>
<dbReference type="EMBL" id="JAQTJK010000007">
    <property type="protein sequence ID" value="MDK2041504.1"/>
    <property type="molecule type" value="Genomic_DNA"/>
</dbReference>
<accession>A0AAW6VG61</accession>
<evidence type="ECO:0000313" key="2">
    <source>
        <dbReference type="Proteomes" id="UP001237501"/>
    </source>
</evidence>
<evidence type="ECO:0000313" key="1">
    <source>
        <dbReference type="EMBL" id="MDK2041504.1"/>
    </source>
</evidence>
<dbReference type="InterPro" id="IPR015422">
    <property type="entry name" value="PyrdxlP-dep_Trfase_small"/>
</dbReference>
<sequence>MRFNEVLKDVSTYEAGKPIELVVREYGIDSKDVIKLASNENPYGTSPKVI</sequence>
<dbReference type="SUPFAM" id="SSF53383">
    <property type="entry name" value="PLP-dependent transferases"/>
    <property type="match status" value="1"/>
</dbReference>
<comment type="caution">
    <text evidence="1">The sequence shown here is derived from an EMBL/GenBank/DDBJ whole genome shotgun (WGS) entry which is preliminary data.</text>
</comment>